<protein>
    <submittedName>
        <fullName evidence="5">RHS repeat-associated core domain-containing protein</fullName>
    </submittedName>
</protein>
<reference evidence="6" key="1">
    <citation type="submission" date="2016-10" db="EMBL/GenBank/DDBJ databases">
        <authorList>
            <person name="Varghese N."/>
            <person name="Submissions S."/>
        </authorList>
    </citation>
    <scope>NUCLEOTIDE SEQUENCE [LARGE SCALE GENOMIC DNA]</scope>
    <source>
        <strain evidence="6">LMG 26416</strain>
    </source>
</reference>
<name>A0A1H7FT02_9BURK</name>
<dbReference type="RefSeq" id="WP_090552337.1">
    <property type="nucleotide sequence ID" value="NZ_FNSR01000003.1"/>
</dbReference>
<sequence>MAAGIGGLGGVLAGLPGTLLKSVEAAPHVDRCGRLGDVADRYGARRALSGIVCGSVDALTGAMLRLPARETDFTLRGRLPIGWSRFHSSGLVAMGVAPGLLGPNWRTQWEVTLRRAGDQLTYTDEQGRAITAPFPKPGSQVIVASESLHIAHLSNGRFVVADLTPHYRVFGGFDANGVARLKYVEDLHRQRVGCIWDADGRLLRMRGTCGHELRLHYDAKTGARVAAIECVDGGPAGLFVQYGYNGRGELAEVRNRVGDVVRRFVCDDGRIMEETGPLGLVTRYRWQTLDGVARIVERTTSDGARERFAYSVDSWTSQVTDVFGDTATWRYDELERVVSHTGFDGRRYGFDYDGPGGPVVLRLPGERIVRLSHDALGRIETETDPLGHTRTTQYAFATREPVVVTADDGRTWRWERNDRLQPVQHQTPSGAITRIEYGADGLPTRHTDEQALVTTYEHNARGQPVRRIEVDGATTLYEYDDNGYIVGVTDALGGVTRFEYDGLGRPLTVTRPDGRLERHVWNALGQRTSFVGAGGQSLHWFRDRRGNVVRAVDEEGHATLYEYDAHGRLTRVESANGAIQRIEWNASGCTSAIDADGVVRTFDYADCGAIGRIVTKAGQLERAESYAYDIAGRVVGRDTLHNRYAYFHSARGQLERIVRTPTLEGERLGLVSDEVRFEYDADDRIVAEHGANGELRYTVNPAGRVVAITLPEGQVLTMRRYVTGDIAQIELGSREISRFWYDALHRMIARRQDALTTHTAYTPLGQPLWWRAVTGDAAEPSERDLQLWLAADYNASDAVVGTQGPAYGRIHYDHDRRGGLLRRISDQLGVEYFTWDAAGNLLDTPGSNWFPAVYPDHRIRECRGYRYEYDAWGQLVQRSGRDHAVSLEWDAEGRVIAVRRRGRTVRYQYDALGRRIAKFVEPASSARSAHPERDDATRFVWQGHRLLQERRLDRLRTYLYQPCRDDARAYAPLACIDQWLSDTGEVKETRVYHYHTDTAGTAVALTDEAGNVVWRGRYRAWGHPTLHEWGESAVLQPLRYAGQYADDETALCYNGARFYDPDAGRYVSPDRTAPAGASPYRYAPNPLTWCNPLGTAVPVRSAGIAAAASSVDRLFDPAQQLAGIVRQFDDVPGWNPFERGFERGVKI</sequence>
<dbReference type="OrthoDB" id="5445630at2"/>
<dbReference type="InterPro" id="IPR001826">
    <property type="entry name" value="RHS"/>
</dbReference>
<evidence type="ECO:0000313" key="6">
    <source>
        <dbReference type="Proteomes" id="UP000199120"/>
    </source>
</evidence>
<dbReference type="InterPro" id="IPR006530">
    <property type="entry name" value="YD"/>
</dbReference>
<keyword evidence="6" id="KW-1185">Reference proteome</keyword>
<dbReference type="InterPro" id="IPR022385">
    <property type="entry name" value="Rhs_assc_core"/>
</dbReference>
<proteinExistence type="predicted"/>
<dbReference type="Proteomes" id="UP000199120">
    <property type="component" value="Unassembled WGS sequence"/>
</dbReference>
<feature type="domain" description="DUF6531" evidence="3">
    <location>
        <begin position="56"/>
        <end position="130"/>
    </location>
</feature>
<dbReference type="Pfam" id="PF20148">
    <property type="entry name" value="DUF6531"/>
    <property type="match status" value="1"/>
</dbReference>
<evidence type="ECO:0000256" key="1">
    <source>
        <dbReference type="ARBA" id="ARBA00022737"/>
    </source>
</evidence>
<keyword evidence="1" id="KW-0677">Repeat</keyword>
<dbReference type="Pfam" id="PF03527">
    <property type="entry name" value="RHS"/>
    <property type="match status" value="1"/>
</dbReference>
<organism evidence="5 6">
    <name type="scientific">Paraburkholderia caballeronis</name>
    <dbReference type="NCBI Taxonomy" id="416943"/>
    <lineage>
        <taxon>Bacteria</taxon>
        <taxon>Pseudomonadati</taxon>
        <taxon>Pseudomonadota</taxon>
        <taxon>Betaproteobacteria</taxon>
        <taxon>Burkholderiales</taxon>
        <taxon>Burkholderiaceae</taxon>
        <taxon>Paraburkholderia</taxon>
    </lineage>
</organism>
<dbReference type="InterPro" id="IPR045351">
    <property type="entry name" value="DUF6531"/>
</dbReference>
<dbReference type="EMBL" id="FOAJ01000001">
    <property type="protein sequence ID" value="SEK26485.1"/>
    <property type="molecule type" value="Genomic_DNA"/>
</dbReference>
<evidence type="ECO:0000259" key="3">
    <source>
        <dbReference type="Pfam" id="PF20148"/>
    </source>
</evidence>
<dbReference type="Pfam" id="PF25023">
    <property type="entry name" value="TEN_YD-shell"/>
    <property type="match status" value="1"/>
</dbReference>
<gene>
    <name evidence="5" type="ORF">SAMN05192542_101371</name>
</gene>
<feature type="domain" description="Teneurin-like YD-shell" evidence="4">
    <location>
        <begin position="809"/>
        <end position="918"/>
    </location>
</feature>
<evidence type="ECO:0000259" key="4">
    <source>
        <dbReference type="Pfam" id="PF25023"/>
    </source>
</evidence>
<dbReference type="STRING" id="416943.SAMN05445871_5873"/>
<dbReference type="InterPro" id="IPR050708">
    <property type="entry name" value="T6SS_VgrG/RHS"/>
</dbReference>
<dbReference type="Pfam" id="PF05593">
    <property type="entry name" value="RHS_repeat"/>
    <property type="match status" value="2"/>
</dbReference>
<dbReference type="PANTHER" id="PTHR32305:SF15">
    <property type="entry name" value="PROTEIN RHSA-RELATED"/>
    <property type="match status" value="1"/>
</dbReference>
<dbReference type="SUPFAM" id="SSF50969">
    <property type="entry name" value="YVTN repeat-like/Quinoprotein amine dehydrogenase"/>
    <property type="match status" value="1"/>
</dbReference>
<dbReference type="AlphaFoldDB" id="A0A1H7FT02"/>
<evidence type="ECO:0000259" key="2">
    <source>
        <dbReference type="Pfam" id="PF03527"/>
    </source>
</evidence>
<dbReference type="NCBIfam" id="TIGR03696">
    <property type="entry name" value="Rhs_assc_core"/>
    <property type="match status" value="1"/>
</dbReference>
<dbReference type="Gene3D" id="2.180.10.10">
    <property type="entry name" value="RHS repeat-associated core"/>
    <property type="match status" value="2"/>
</dbReference>
<dbReference type="NCBIfam" id="TIGR01643">
    <property type="entry name" value="YD_repeat_2x"/>
    <property type="match status" value="5"/>
</dbReference>
<feature type="domain" description="RHS protein conserved region" evidence="2">
    <location>
        <begin position="991"/>
        <end position="1023"/>
    </location>
</feature>
<dbReference type="InterPro" id="IPR031325">
    <property type="entry name" value="RHS_repeat"/>
</dbReference>
<dbReference type="InterPro" id="IPR056823">
    <property type="entry name" value="TEN-like_YD-shell"/>
</dbReference>
<dbReference type="PANTHER" id="PTHR32305">
    <property type="match status" value="1"/>
</dbReference>
<dbReference type="InterPro" id="IPR011044">
    <property type="entry name" value="Quino_amine_DH_bsu"/>
</dbReference>
<evidence type="ECO:0000313" key="5">
    <source>
        <dbReference type="EMBL" id="SEK26485.1"/>
    </source>
</evidence>
<accession>A0A1H7FT02</accession>